<dbReference type="InterPro" id="IPR001950">
    <property type="entry name" value="SUI1"/>
</dbReference>
<dbReference type="InterPro" id="IPR015947">
    <property type="entry name" value="PUA-like_sf"/>
</dbReference>
<dbReference type="InParanoid" id="A0A401G9E1"/>
<keyword evidence="5" id="KW-1185">Reference proteome</keyword>
<dbReference type="SUPFAM" id="SSF88697">
    <property type="entry name" value="PUA domain-like"/>
    <property type="match status" value="1"/>
</dbReference>
<dbReference type="Gene3D" id="3.30.780.10">
    <property type="entry name" value="SUI1-like domain"/>
    <property type="match status" value="1"/>
</dbReference>
<dbReference type="SUPFAM" id="SSF55159">
    <property type="entry name" value="eIF1-like"/>
    <property type="match status" value="1"/>
</dbReference>
<dbReference type="EMBL" id="BFAD01000001">
    <property type="protein sequence ID" value="GBE78753.1"/>
    <property type="molecule type" value="Genomic_DNA"/>
</dbReference>
<dbReference type="Pfam" id="PF25304">
    <property type="entry name" value="WHD_eIF2D"/>
    <property type="match status" value="1"/>
</dbReference>
<organism evidence="4 5">
    <name type="scientific">Sparassis crispa</name>
    <dbReference type="NCBI Taxonomy" id="139825"/>
    <lineage>
        <taxon>Eukaryota</taxon>
        <taxon>Fungi</taxon>
        <taxon>Dikarya</taxon>
        <taxon>Basidiomycota</taxon>
        <taxon>Agaricomycotina</taxon>
        <taxon>Agaricomycetes</taxon>
        <taxon>Polyporales</taxon>
        <taxon>Sparassidaceae</taxon>
        <taxon>Sparassis</taxon>
    </lineage>
</organism>
<evidence type="ECO:0000313" key="4">
    <source>
        <dbReference type="EMBL" id="GBE78753.1"/>
    </source>
</evidence>
<dbReference type="InterPro" id="IPR039759">
    <property type="entry name" value="eIF2D_SUI1"/>
</dbReference>
<dbReference type="FunFam" id="3.30.780.10:FF:000008">
    <property type="entry name" value="eukaryotic translation initiation factor 2D"/>
    <property type="match status" value="1"/>
</dbReference>
<dbReference type="AlphaFoldDB" id="A0A401G9E1"/>
<comment type="caution">
    <text evidence="4">The sequence shown here is derived from an EMBL/GenBank/DDBJ whole genome shotgun (WGS) entry which is preliminary data.</text>
</comment>
<dbReference type="CDD" id="cd21156">
    <property type="entry name" value="PUA_eIF2d-like"/>
    <property type="match status" value="1"/>
</dbReference>
<feature type="region of interest" description="Disordered" evidence="2">
    <location>
        <begin position="204"/>
        <end position="258"/>
    </location>
</feature>
<evidence type="ECO:0000256" key="1">
    <source>
        <dbReference type="ARBA" id="ARBA00022490"/>
    </source>
</evidence>
<dbReference type="PANTHER" id="PTHR12217:SF4">
    <property type="entry name" value="EUKARYOTIC TRANSLATION INITIATION FACTOR 2D"/>
    <property type="match status" value="1"/>
</dbReference>
<sequence length="608" mass="66623">MFKKPLADLKTSAPLRSSDRRKLKQRVLQSFDHLAPEDGDPLVPEGLLSQKFSTHLNEPGVAYISPEGDPLWFTIGKGSDDLVPTVYTLWKQPALLPILSTPSAVIPKLVGGADLMIPGVVQYSSSLTPDQLVSITQFHRDKIGFPIAVGRMAMSSDALKQALEKDSKGKAVYVLQTWKDFLWDMGVSKKMDVPEARVIEVGEPPLGLDGSYSDSGEDEAQDEPSVGERKVVTRQLVADDHSSTEPSASLPEGDEPPAVETFSSLTAEEVSNCLREALLQALSTTLSAAPSSVFPISASAFWSSYVLPARAAHVLGSTTDAIDVKHSTYKSVKVFLKASAKEGLVKLKDAKGGDVVVAAVFPNHPAVAGHHLHRTAKDVETMVQNAEDRERRKKDAEEKRRAEIHVTEFWKPFGSTVAWFVAAQKDTSELYTLPDVKRIFDTYISSKNLVNAQEQQYVNVSEDAALHSAIVRKNEDTIEFMKRDEVFGRIKDSMQSWYEIRVGGADIIRKKGQLKPISVVMKVRQGRKACTLVTGFEPFSLVADDLANELRRICASSTSVSPVAGKISDMEVMVQGKQVKIVTDLLIAKGVPKKWIDSADLSAGKRKK</sequence>
<dbReference type="CDD" id="cd11608">
    <property type="entry name" value="eIF2D_C"/>
    <property type="match status" value="1"/>
</dbReference>
<dbReference type="Gene3D" id="3.10.400.20">
    <property type="match status" value="1"/>
</dbReference>
<feature type="compositionally biased region" description="Basic and acidic residues" evidence="2">
    <location>
        <begin position="226"/>
        <end position="243"/>
    </location>
</feature>
<dbReference type="SUPFAM" id="SSF47592">
    <property type="entry name" value="SWIB/MDM2 domain"/>
    <property type="match status" value="1"/>
</dbReference>
<evidence type="ECO:0000259" key="3">
    <source>
        <dbReference type="PROSITE" id="PS50296"/>
    </source>
</evidence>
<dbReference type="OrthoDB" id="199771at2759"/>
<dbReference type="InterPro" id="IPR048247">
    <property type="entry name" value="eIF2D_N"/>
</dbReference>
<evidence type="ECO:0000313" key="5">
    <source>
        <dbReference type="Proteomes" id="UP000287166"/>
    </source>
</evidence>
<dbReference type="GO" id="GO:0003743">
    <property type="term" value="F:translation initiation factor activity"/>
    <property type="evidence" value="ECO:0007669"/>
    <property type="project" value="InterPro"/>
</dbReference>
<dbReference type="RefSeq" id="XP_027609666.1">
    <property type="nucleotide sequence ID" value="XM_027753865.1"/>
</dbReference>
<dbReference type="STRING" id="139825.A0A401G9E1"/>
<dbReference type="PROSITE" id="PS50890">
    <property type="entry name" value="PUA"/>
    <property type="match status" value="1"/>
</dbReference>
<reference evidence="4 5" key="1">
    <citation type="journal article" date="2018" name="Sci. Rep.">
        <title>Genome sequence of the cauliflower mushroom Sparassis crispa (Hanabiratake) and its association with beneficial usage.</title>
        <authorList>
            <person name="Kiyama R."/>
            <person name="Furutani Y."/>
            <person name="Kawaguchi K."/>
            <person name="Nakanishi T."/>
        </authorList>
    </citation>
    <scope>NUCLEOTIDE SEQUENCE [LARGE SCALE GENOMIC DNA]</scope>
</reference>
<dbReference type="GO" id="GO:0003723">
    <property type="term" value="F:RNA binding"/>
    <property type="evidence" value="ECO:0007669"/>
    <property type="project" value="InterPro"/>
</dbReference>
<dbReference type="InterPro" id="IPR039757">
    <property type="entry name" value="EIF2D"/>
</dbReference>
<dbReference type="InterPro" id="IPR058886">
    <property type="entry name" value="SWIB_eIF2D"/>
</dbReference>
<dbReference type="InterPro" id="IPR041366">
    <property type="entry name" value="Pre-PUA"/>
</dbReference>
<protein>
    <recommendedName>
        <fullName evidence="3">SUI1 domain-containing protein</fullName>
    </recommendedName>
</protein>
<dbReference type="Pfam" id="PF17832">
    <property type="entry name" value="Pre-PUA"/>
    <property type="match status" value="1"/>
</dbReference>
<dbReference type="Pfam" id="PF01253">
    <property type="entry name" value="SUI1"/>
    <property type="match status" value="1"/>
</dbReference>
<dbReference type="GO" id="GO:0005737">
    <property type="term" value="C:cytoplasm"/>
    <property type="evidence" value="ECO:0007669"/>
    <property type="project" value="UniProtKB-SubCell"/>
</dbReference>
<gene>
    <name evidence="4" type="ORF">SCP_0116450</name>
</gene>
<dbReference type="PROSITE" id="PS50296">
    <property type="entry name" value="SUI1"/>
    <property type="match status" value="1"/>
</dbReference>
<evidence type="ECO:0000256" key="2">
    <source>
        <dbReference type="SAM" id="MobiDB-lite"/>
    </source>
</evidence>
<dbReference type="CDD" id="cd11610">
    <property type="entry name" value="eIF2D_N"/>
    <property type="match status" value="1"/>
</dbReference>
<dbReference type="Pfam" id="PF26291">
    <property type="entry name" value="SWIB_eIF2D"/>
    <property type="match status" value="1"/>
</dbReference>
<dbReference type="InterPro" id="IPR057429">
    <property type="entry name" value="WH_eIF2D"/>
</dbReference>
<dbReference type="PANTHER" id="PTHR12217">
    <property type="entry name" value="EUKARYOTIC TRANSLATION INITIATION FACTOR 2D"/>
    <property type="match status" value="1"/>
</dbReference>
<dbReference type="Proteomes" id="UP000287166">
    <property type="component" value="Unassembled WGS sequence"/>
</dbReference>
<name>A0A401G9E1_9APHY</name>
<dbReference type="InterPro" id="IPR048248">
    <property type="entry name" value="PUA_eIF2d-like"/>
</dbReference>
<dbReference type="InterPro" id="IPR036877">
    <property type="entry name" value="SUI1_dom_sf"/>
</dbReference>
<dbReference type="InterPro" id="IPR036885">
    <property type="entry name" value="SWIB_MDM2_dom_sf"/>
</dbReference>
<keyword evidence="1" id="KW-0963">Cytoplasm</keyword>
<feature type="domain" description="SUI1" evidence="3">
    <location>
        <begin position="517"/>
        <end position="590"/>
    </location>
</feature>
<proteinExistence type="predicted"/>
<dbReference type="GeneID" id="38775670"/>
<accession>A0A401G9E1</accession>
<dbReference type="GO" id="GO:0001731">
    <property type="term" value="P:formation of translation preinitiation complex"/>
    <property type="evidence" value="ECO:0007669"/>
    <property type="project" value="InterPro"/>
</dbReference>
<dbReference type="Pfam" id="PF26292">
    <property type="entry name" value="PUA_elF2D"/>
    <property type="match status" value="1"/>
</dbReference>